<dbReference type="EMBL" id="KZ288189">
    <property type="protein sequence ID" value="PBC34656.1"/>
    <property type="molecule type" value="Genomic_DNA"/>
</dbReference>
<accession>A0A2A3ETW7</accession>
<name>A0A2A3ETW7_APICC</name>
<sequence>MLLEVEDETRDFITTYKKDFQSKEGRRPKECRPEPPYPPPLNILNGPYKKCLNTRRKNEMLPLSEQSEDPQENLNRIREKYSHLKKFLPEVVPDEDLIERKDNELNQTMYQLHYSKDDYSPRVKIYGRKKDIPLPEDWVISETVQKKSYRNPWKIVTKDLLHVKKALKPLDNLIPNEKEREILRISTGYSEKNATIDATGNKVIEEFLHGAPLPVEPQIYTKGPDSPPSECSEILAEKKFVLPSRII</sequence>
<evidence type="ECO:0000256" key="1">
    <source>
        <dbReference type="SAM" id="MobiDB-lite"/>
    </source>
</evidence>
<dbReference type="AlphaFoldDB" id="A0A2A3ETW7"/>
<evidence type="ECO:0000313" key="3">
    <source>
        <dbReference type="Proteomes" id="UP000242457"/>
    </source>
</evidence>
<proteinExistence type="predicted"/>
<dbReference type="Proteomes" id="UP000242457">
    <property type="component" value="Unassembled WGS sequence"/>
</dbReference>
<evidence type="ECO:0000313" key="2">
    <source>
        <dbReference type="EMBL" id="PBC34656.1"/>
    </source>
</evidence>
<dbReference type="OrthoDB" id="7201605at2759"/>
<keyword evidence="3" id="KW-1185">Reference proteome</keyword>
<gene>
    <name evidence="2" type="ORF">APICC_02384</name>
</gene>
<feature type="region of interest" description="Disordered" evidence="1">
    <location>
        <begin position="18"/>
        <end position="47"/>
    </location>
</feature>
<reference evidence="2 3" key="1">
    <citation type="submission" date="2014-07" db="EMBL/GenBank/DDBJ databases">
        <title>Genomic and transcriptomic analysis on Apis cerana provide comprehensive insights into honey bee biology.</title>
        <authorList>
            <person name="Diao Q."/>
            <person name="Sun L."/>
            <person name="Zheng H."/>
            <person name="Zheng H."/>
            <person name="Xu S."/>
            <person name="Wang S."/>
            <person name="Zeng Z."/>
            <person name="Hu F."/>
            <person name="Su S."/>
            <person name="Wu J."/>
        </authorList>
    </citation>
    <scope>NUCLEOTIDE SEQUENCE [LARGE SCALE GENOMIC DNA]</scope>
    <source>
        <tissue evidence="2">Pupae without intestine</tissue>
    </source>
</reference>
<organism evidence="2 3">
    <name type="scientific">Apis cerana cerana</name>
    <name type="common">Oriental honeybee</name>
    <dbReference type="NCBI Taxonomy" id="94128"/>
    <lineage>
        <taxon>Eukaryota</taxon>
        <taxon>Metazoa</taxon>
        <taxon>Ecdysozoa</taxon>
        <taxon>Arthropoda</taxon>
        <taxon>Hexapoda</taxon>
        <taxon>Insecta</taxon>
        <taxon>Pterygota</taxon>
        <taxon>Neoptera</taxon>
        <taxon>Endopterygota</taxon>
        <taxon>Hymenoptera</taxon>
        <taxon>Apocrita</taxon>
        <taxon>Aculeata</taxon>
        <taxon>Apoidea</taxon>
        <taxon>Anthophila</taxon>
        <taxon>Apidae</taxon>
        <taxon>Apis</taxon>
    </lineage>
</organism>
<feature type="compositionally biased region" description="Basic and acidic residues" evidence="1">
    <location>
        <begin position="18"/>
        <end position="33"/>
    </location>
</feature>
<protein>
    <submittedName>
        <fullName evidence="2">Uncharacterized protein</fullName>
    </submittedName>
</protein>